<dbReference type="AlphaFoldDB" id="A0A1L9VG09"/>
<keyword evidence="3" id="KW-1185">Reference proteome</keyword>
<dbReference type="InterPro" id="IPR027417">
    <property type="entry name" value="P-loop_NTPase"/>
</dbReference>
<dbReference type="Proteomes" id="UP000184300">
    <property type="component" value="Unassembled WGS sequence"/>
</dbReference>
<sequence length="625" mass="70925">MDSNCSSPPSESFFPPSSSSPSPPLSVSSTLPSATRRQYTAFIMLGPCTVGDGDYSCPCKQGIVPGVIDSNFNDAQSCKKCWHPIAMHLDYGLPSWIHPRTKLVNELIDRLHYYHIIRVRGTPASGKTTVMNLVVNQLLENYGKEKPIYVLTDWDESIVRGIGGWGAYLEHETGVHGDKWLTYPAYLIIDEAQMSYWDGALWTDLFKRIVPLVSPYILLFTSYGSPGRGFVGFSEQKHTQTPLIFAPDQQISLRADENVRDYNPWRAHLLTPVGLLLDQDEALEVVTLITKHMQPRPSLTEDLKKGLASFSGGHIGLLESLLGALKGVPDIYDIVRKGRLLDWKTVAGALFGRPRALFRHLSGQPFARGLPRPDQVQSSDVIRVFRRAILCNGVFRSEAEKKDRGFQQALENICRNGWLHEEKLGWDSHYVFASRVHWWYCNMLYMATECDNEIKHSTPLDLAIDAIRHFRPSQLADAPRSSTTPVEDQYQKEFYRCLIPILSGHVILSPEFGIGETTKGGGMIDFFIEQKNWGFELLRDRDRLVEHMKRFEPEGQYYSMIKSGEMKEYIVLDFRVSQPTKARPEYAHRLYHVVFSERYRHVDILEAGTLSSVSSFTTPSEDNGL</sequence>
<dbReference type="SUPFAM" id="SSF52540">
    <property type="entry name" value="P-loop containing nucleoside triphosphate hydrolases"/>
    <property type="match status" value="1"/>
</dbReference>
<accession>A0A1L9VG09</accession>
<evidence type="ECO:0000256" key="1">
    <source>
        <dbReference type="SAM" id="MobiDB-lite"/>
    </source>
</evidence>
<dbReference type="STRING" id="1160497.A0A1L9VG09"/>
<protein>
    <submittedName>
        <fullName evidence="2">Uncharacterized protein</fullName>
    </submittedName>
</protein>
<evidence type="ECO:0000313" key="2">
    <source>
        <dbReference type="EMBL" id="OJJ82849.1"/>
    </source>
</evidence>
<gene>
    <name evidence="2" type="ORF">ASPGLDRAFT_67707</name>
</gene>
<dbReference type="GeneID" id="34465438"/>
<name>A0A1L9VG09_ASPGL</name>
<organism evidence="2 3">
    <name type="scientific">Aspergillus glaucus CBS 516.65</name>
    <dbReference type="NCBI Taxonomy" id="1160497"/>
    <lineage>
        <taxon>Eukaryota</taxon>
        <taxon>Fungi</taxon>
        <taxon>Dikarya</taxon>
        <taxon>Ascomycota</taxon>
        <taxon>Pezizomycotina</taxon>
        <taxon>Eurotiomycetes</taxon>
        <taxon>Eurotiomycetidae</taxon>
        <taxon>Eurotiales</taxon>
        <taxon>Aspergillaceae</taxon>
        <taxon>Aspergillus</taxon>
        <taxon>Aspergillus subgen. Aspergillus</taxon>
    </lineage>
</organism>
<dbReference type="OrthoDB" id="2364732at2759"/>
<proteinExistence type="predicted"/>
<feature type="region of interest" description="Disordered" evidence="1">
    <location>
        <begin position="1"/>
        <end position="30"/>
    </location>
</feature>
<evidence type="ECO:0000313" key="3">
    <source>
        <dbReference type="Proteomes" id="UP000184300"/>
    </source>
</evidence>
<dbReference type="VEuPathDB" id="FungiDB:ASPGLDRAFT_67707"/>
<reference evidence="3" key="1">
    <citation type="journal article" date="2017" name="Genome Biol.">
        <title>Comparative genomics reveals high biological diversity and specific adaptations in the industrially and medically important fungal genus Aspergillus.</title>
        <authorList>
            <person name="de Vries R.P."/>
            <person name="Riley R."/>
            <person name="Wiebenga A."/>
            <person name="Aguilar-Osorio G."/>
            <person name="Amillis S."/>
            <person name="Uchima C.A."/>
            <person name="Anderluh G."/>
            <person name="Asadollahi M."/>
            <person name="Askin M."/>
            <person name="Barry K."/>
            <person name="Battaglia E."/>
            <person name="Bayram O."/>
            <person name="Benocci T."/>
            <person name="Braus-Stromeyer S.A."/>
            <person name="Caldana C."/>
            <person name="Canovas D."/>
            <person name="Cerqueira G.C."/>
            <person name="Chen F."/>
            <person name="Chen W."/>
            <person name="Choi C."/>
            <person name="Clum A."/>
            <person name="Dos Santos R.A."/>
            <person name="Damasio A.R."/>
            <person name="Diallinas G."/>
            <person name="Emri T."/>
            <person name="Fekete E."/>
            <person name="Flipphi M."/>
            <person name="Freyberg S."/>
            <person name="Gallo A."/>
            <person name="Gournas C."/>
            <person name="Habgood R."/>
            <person name="Hainaut M."/>
            <person name="Harispe M.L."/>
            <person name="Henrissat B."/>
            <person name="Hilden K.S."/>
            <person name="Hope R."/>
            <person name="Hossain A."/>
            <person name="Karabika E."/>
            <person name="Karaffa L."/>
            <person name="Karanyi Z."/>
            <person name="Krasevec N."/>
            <person name="Kuo A."/>
            <person name="Kusch H."/>
            <person name="LaButti K."/>
            <person name="Lagendijk E.L."/>
            <person name="Lapidus A."/>
            <person name="Levasseur A."/>
            <person name="Lindquist E."/>
            <person name="Lipzen A."/>
            <person name="Logrieco A.F."/>
            <person name="MacCabe A."/>
            <person name="Maekelae M.R."/>
            <person name="Malavazi I."/>
            <person name="Melin P."/>
            <person name="Meyer V."/>
            <person name="Mielnichuk N."/>
            <person name="Miskei M."/>
            <person name="Molnar A.P."/>
            <person name="Mule G."/>
            <person name="Ngan C.Y."/>
            <person name="Orejas M."/>
            <person name="Orosz E."/>
            <person name="Ouedraogo J.P."/>
            <person name="Overkamp K.M."/>
            <person name="Park H.-S."/>
            <person name="Perrone G."/>
            <person name="Piumi F."/>
            <person name="Punt P.J."/>
            <person name="Ram A.F."/>
            <person name="Ramon A."/>
            <person name="Rauscher S."/>
            <person name="Record E."/>
            <person name="Riano-Pachon D.M."/>
            <person name="Robert V."/>
            <person name="Roehrig J."/>
            <person name="Ruller R."/>
            <person name="Salamov A."/>
            <person name="Salih N.S."/>
            <person name="Samson R.A."/>
            <person name="Sandor E."/>
            <person name="Sanguinetti M."/>
            <person name="Schuetze T."/>
            <person name="Sepcic K."/>
            <person name="Shelest E."/>
            <person name="Sherlock G."/>
            <person name="Sophianopoulou V."/>
            <person name="Squina F.M."/>
            <person name="Sun H."/>
            <person name="Susca A."/>
            <person name="Todd R.B."/>
            <person name="Tsang A."/>
            <person name="Unkles S.E."/>
            <person name="van de Wiele N."/>
            <person name="van Rossen-Uffink D."/>
            <person name="Oliveira J.V."/>
            <person name="Vesth T.C."/>
            <person name="Visser J."/>
            <person name="Yu J.-H."/>
            <person name="Zhou M."/>
            <person name="Andersen M.R."/>
            <person name="Archer D.B."/>
            <person name="Baker S.E."/>
            <person name="Benoit I."/>
            <person name="Brakhage A.A."/>
            <person name="Braus G.H."/>
            <person name="Fischer R."/>
            <person name="Frisvad J.C."/>
            <person name="Goldman G.H."/>
            <person name="Houbraken J."/>
            <person name="Oakley B."/>
            <person name="Pocsi I."/>
            <person name="Scazzocchio C."/>
            <person name="Seiboth B."/>
            <person name="vanKuyk P.A."/>
            <person name="Wortman J."/>
            <person name="Dyer P.S."/>
            <person name="Grigoriev I.V."/>
        </authorList>
    </citation>
    <scope>NUCLEOTIDE SEQUENCE [LARGE SCALE GENOMIC DNA]</scope>
    <source>
        <strain evidence="3">CBS 516.65</strain>
    </source>
</reference>
<dbReference type="EMBL" id="KV878901">
    <property type="protein sequence ID" value="OJJ82849.1"/>
    <property type="molecule type" value="Genomic_DNA"/>
</dbReference>
<dbReference type="RefSeq" id="XP_022399547.1">
    <property type="nucleotide sequence ID" value="XM_022549178.1"/>
</dbReference>